<evidence type="ECO:0000313" key="2">
    <source>
        <dbReference type="EMBL" id="CAL8126364.1"/>
    </source>
</evidence>
<proteinExistence type="predicted"/>
<reference evidence="2 3" key="1">
    <citation type="submission" date="2024-08" db="EMBL/GenBank/DDBJ databases">
        <authorList>
            <person name="Cucini C."/>
            <person name="Frati F."/>
        </authorList>
    </citation>
    <scope>NUCLEOTIDE SEQUENCE [LARGE SCALE GENOMIC DNA]</scope>
</reference>
<protein>
    <submittedName>
        <fullName evidence="2">Uncharacterized protein</fullName>
    </submittedName>
</protein>
<keyword evidence="1" id="KW-1133">Transmembrane helix</keyword>
<dbReference type="EMBL" id="CAXLJM020000072">
    <property type="protein sequence ID" value="CAL8126364.1"/>
    <property type="molecule type" value="Genomic_DNA"/>
</dbReference>
<feature type="transmembrane region" description="Helical" evidence="1">
    <location>
        <begin position="175"/>
        <end position="194"/>
    </location>
</feature>
<sequence>MEGVEKGRELSSSKTRRLEGHCEIEEQSLEQLEIHETSDKRSHYIYYLKIFLDLGYFLLVIPFRLKLKTDRIVGRKIYKLHHNKLQQITCAFFQIIVIFELFSILRLVPSFKEMQKKPLNILQSGNLVASLIYTLSLVYIFWFKRSNVENICVLLQDVEHLSANTRSEKWKRIQVIILSTALTLLRIGTTIIRMSTPTDK</sequence>
<comment type="caution">
    <text evidence="2">The sequence shown here is derived from an EMBL/GenBank/DDBJ whole genome shotgun (WGS) entry which is preliminary data.</text>
</comment>
<organism evidence="2 3">
    <name type="scientific">Orchesella dallaii</name>
    <dbReference type="NCBI Taxonomy" id="48710"/>
    <lineage>
        <taxon>Eukaryota</taxon>
        <taxon>Metazoa</taxon>
        <taxon>Ecdysozoa</taxon>
        <taxon>Arthropoda</taxon>
        <taxon>Hexapoda</taxon>
        <taxon>Collembola</taxon>
        <taxon>Entomobryomorpha</taxon>
        <taxon>Entomobryoidea</taxon>
        <taxon>Orchesellidae</taxon>
        <taxon>Orchesellinae</taxon>
        <taxon>Orchesella</taxon>
    </lineage>
</organism>
<dbReference type="Proteomes" id="UP001642540">
    <property type="component" value="Unassembled WGS sequence"/>
</dbReference>
<feature type="transmembrane region" description="Helical" evidence="1">
    <location>
        <begin position="44"/>
        <end position="67"/>
    </location>
</feature>
<feature type="transmembrane region" description="Helical" evidence="1">
    <location>
        <begin position="88"/>
        <end position="109"/>
    </location>
</feature>
<gene>
    <name evidence="2" type="ORF">ODALV1_LOCUS21363</name>
</gene>
<keyword evidence="3" id="KW-1185">Reference proteome</keyword>
<accession>A0ABP1RD25</accession>
<keyword evidence="1" id="KW-0812">Transmembrane</keyword>
<feature type="transmembrane region" description="Helical" evidence="1">
    <location>
        <begin position="121"/>
        <end position="142"/>
    </location>
</feature>
<keyword evidence="1" id="KW-0472">Membrane</keyword>
<evidence type="ECO:0000256" key="1">
    <source>
        <dbReference type="SAM" id="Phobius"/>
    </source>
</evidence>
<name>A0ABP1RD25_9HEXA</name>
<evidence type="ECO:0000313" key="3">
    <source>
        <dbReference type="Proteomes" id="UP001642540"/>
    </source>
</evidence>